<dbReference type="STRING" id="1076256.A0A2H3B8K1"/>
<feature type="region of interest" description="Disordered" evidence="1">
    <location>
        <begin position="114"/>
        <end position="147"/>
    </location>
</feature>
<gene>
    <name evidence="2" type="ORF">ARMSODRAFT_1026027</name>
</gene>
<feature type="compositionally biased region" description="Basic and acidic residues" evidence="1">
    <location>
        <begin position="343"/>
        <end position="358"/>
    </location>
</feature>
<feature type="region of interest" description="Disordered" evidence="1">
    <location>
        <begin position="169"/>
        <end position="239"/>
    </location>
</feature>
<evidence type="ECO:0000313" key="2">
    <source>
        <dbReference type="EMBL" id="PBK60937.1"/>
    </source>
</evidence>
<protein>
    <recommendedName>
        <fullName evidence="4">Retrotransposon gag domain-containing protein</fullName>
    </recommendedName>
</protein>
<organism evidence="2 3">
    <name type="scientific">Armillaria solidipes</name>
    <dbReference type="NCBI Taxonomy" id="1076256"/>
    <lineage>
        <taxon>Eukaryota</taxon>
        <taxon>Fungi</taxon>
        <taxon>Dikarya</taxon>
        <taxon>Basidiomycota</taxon>
        <taxon>Agaricomycotina</taxon>
        <taxon>Agaricomycetes</taxon>
        <taxon>Agaricomycetidae</taxon>
        <taxon>Agaricales</taxon>
        <taxon>Marasmiineae</taxon>
        <taxon>Physalacriaceae</taxon>
        <taxon>Armillaria</taxon>
    </lineage>
</organism>
<feature type="compositionally biased region" description="Polar residues" evidence="1">
    <location>
        <begin position="228"/>
        <end position="239"/>
    </location>
</feature>
<name>A0A2H3B8K1_9AGAR</name>
<feature type="compositionally biased region" description="Basic and acidic residues" evidence="1">
    <location>
        <begin position="375"/>
        <end position="384"/>
    </location>
</feature>
<keyword evidence="3" id="KW-1185">Reference proteome</keyword>
<feature type="compositionally biased region" description="Polar residues" evidence="1">
    <location>
        <begin position="1"/>
        <end position="22"/>
    </location>
</feature>
<feature type="region of interest" description="Disordered" evidence="1">
    <location>
        <begin position="1"/>
        <end position="53"/>
    </location>
</feature>
<feature type="compositionally biased region" description="Basic and acidic residues" evidence="1">
    <location>
        <begin position="185"/>
        <end position="194"/>
    </location>
</feature>
<feature type="compositionally biased region" description="Polar residues" evidence="1">
    <location>
        <begin position="283"/>
        <end position="292"/>
    </location>
</feature>
<evidence type="ECO:0000256" key="1">
    <source>
        <dbReference type="SAM" id="MobiDB-lite"/>
    </source>
</evidence>
<dbReference type="EMBL" id="KZ293480">
    <property type="protein sequence ID" value="PBK60937.1"/>
    <property type="molecule type" value="Genomic_DNA"/>
</dbReference>
<evidence type="ECO:0008006" key="4">
    <source>
        <dbReference type="Google" id="ProtNLM"/>
    </source>
</evidence>
<sequence>MSFPTSNLDHSWNATPGPSNVPRTPPPAYDPTEAEDYGRHLRARFRSPSPDLPLITISDSPDTAIWALLPEDLPCHTPSPDPEPLAANPEQIQIRQPGFAPPYPVWVGTPLHLCPLPDSDSDTDSKYGGNEPVPEQEDDDPLNAHGADYEWPELDAIDRAILVNSKDQKTGYPWDTISPSTEGPSYHDEEERQPYRPVYSPTETESSTPPQQETGYWTPDPEPMLNNRRWSTPYSPSPWQRETALTWTAPPSERFDTFHYDEGTFRGFNNYDLPRYPFPLPDSPNQQYQPNTPYAPHPQRIQKYRLPQYSTYPLGGQDPPDDPPIDVDERQEGGSNNLPPVPSKEERLQAARLKDRKAGHNMIWNLNQTDPDDDDKGKKPERGRPYVSNYRRPLHECDNQFSIPRPPPGKGCPHPMPQPIGTAPPDAAYLGIKLILMQPPKHFQGAHDDIERFVGDCITYFEAFTTYFLLNSQTVPFAAFYFEGPAKEWWVYKCPEFWANNDDDQVLARFRYPTWPEFVAMLTTQFRDPAIEIVHECKMFEVRMGKNPASQFFYKLEKEAKLAGRRTDEGKRGTLVQAVR</sequence>
<proteinExistence type="predicted"/>
<accession>A0A2H3B8K1</accession>
<evidence type="ECO:0000313" key="3">
    <source>
        <dbReference type="Proteomes" id="UP000218334"/>
    </source>
</evidence>
<feature type="region of interest" description="Disordered" evidence="1">
    <location>
        <begin position="276"/>
        <end position="389"/>
    </location>
</feature>
<reference evidence="3" key="1">
    <citation type="journal article" date="2017" name="Nat. Ecol. Evol.">
        <title>Genome expansion and lineage-specific genetic innovations in the forest pathogenic fungi Armillaria.</title>
        <authorList>
            <person name="Sipos G."/>
            <person name="Prasanna A.N."/>
            <person name="Walter M.C."/>
            <person name="O'Connor E."/>
            <person name="Balint B."/>
            <person name="Krizsan K."/>
            <person name="Kiss B."/>
            <person name="Hess J."/>
            <person name="Varga T."/>
            <person name="Slot J."/>
            <person name="Riley R."/>
            <person name="Boka B."/>
            <person name="Rigling D."/>
            <person name="Barry K."/>
            <person name="Lee J."/>
            <person name="Mihaltcheva S."/>
            <person name="LaButti K."/>
            <person name="Lipzen A."/>
            <person name="Waldron R."/>
            <person name="Moloney N.M."/>
            <person name="Sperisen C."/>
            <person name="Kredics L."/>
            <person name="Vagvoelgyi C."/>
            <person name="Patrignani A."/>
            <person name="Fitzpatrick D."/>
            <person name="Nagy I."/>
            <person name="Doyle S."/>
            <person name="Anderson J.B."/>
            <person name="Grigoriev I.V."/>
            <person name="Gueldener U."/>
            <person name="Muensterkoetter M."/>
            <person name="Nagy L.G."/>
        </authorList>
    </citation>
    <scope>NUCLEOTIDE SEQUENCE [LARGE SCALE GENOMIC DNA]</scope>
    <source>
        <strain evidence="3">28-4</strain>
    </source>
</reference>
<dbReference type="AlphaFoldDB" id="A0A2H3B8K1"/>
<dbReference type="Proteomes" id="UP000218334">
    <property type="component" value="Unassembled WGS sequence"/>
</dbReference>
<feature type="compositionally biased region" description="Polar residues" evidence="1">
    <location>
        <begin position="201"/>
        <end position="215"/>
    </location>
</feature>